<dbReference type="Proteomes" id="UP000628448">
    <property type="component" value="Unassembled WGS sequence"/>
</dbReference>
<gene>
    <name evidence="1" type="ORF">I5907_15740</name>
</gene>
<sequence length="225" mass="25984">MTKKHSTINTNETLLPLLLFIMTQQKSPAQSLDTYTDQLYFGMLSYNPDTAIIEFVASHVPSVLKKAPADGKWVAYPPGVFKEPVFYTVTQVYHFNPHPYFDTYFNTGKLAITQKVYKNEQWPDNITEMMLWFEFDKKEDAQKSFRQLVAKFKGFNVREKITSRQGIKKAAFTDDKSDSYYKSVQIVLVTDYALGKSYIEPGETEVKTIFEPGYKLIVEIGNDLY</sequence>
<evidence type="ECO:0000313" key="2">
    <source>
        <dbReference type="Proteomes" id="UP000628448"/>
    </source>
</evidence>
<accession>A0A931EB17</accession>
<comment type="caution">
    <text evidence="1">The sequence shown here is derived from an EMBL/GenBank/DDBJ whole genome shotgun (WGS) entry which is preliminary data.</text>
</comment>
<protein>
    <submittedName>
        <fullName evidence="1">Uncharacterized protein</fullName>
    </submittedName>
</protein>
<dbReference type="AlphaFoldDB" id="A0A931EB17"/>
<dbReference type="EMBL" id="JADWYR010000002">
    <property type="protein sequence ID" value="MBG9377694.1"/>
    <property type="molecule type" value="Genomic_DNA"/>
</dbReference>
<organism evidence="1 2">
    <name type="scientific">Panacibacter microcysteis</name>
    <dbReference type="NCBI Taxonomy" id="2793269"/>
    <lineage>
        <taxon>Bacteria</taxon>
        <taxon>Pseudomonadati</taxon>
        <taxon>Bacteroidota</taxon>
        <taxon>Chitinophagia</taxon>
        <taxon>Chitinophagales</taxon>
        <taxon>Chitinophagaceae</taxon>
        <taxon>Panacibacter</taxon>
    </lineage>
</organism>
<proteinExistence type="predicted"/>
<keyword evidence="2" id="KW-1185">Reference proteome</keyword>
<dbReference type="RefSeq" id="WP_196991764.1">
    <property type="nucleotide sequence ID" value="NZ_JADWYR010000002.1"/>
</dbReference>
<reference evidence="1" key="1">
    <citation type="submission" date="2020-11" db="EMBL/GenBank/DDBJ databases">
        <title>Bacterial whole genome sequence for Panacibacter sp. DH6.</title>
        <authorList>
            <person name="Le V."/>
            <person name="Ko S."/>
            <person name="Ahn C.-Y."/>
            <person name="Oh H.-M."/>
        </authorList>
    </citation>
    <scope>NUCLEOTIDE SEQUENCE</scope>
    <source>
        <strain evidence="1">DH6</strain>
    </source>
</reference>
<name>A0A931EB17_9BACT</name>
<evidence type="ECO:0000313" key="1">
    <source>
        <dbReference type="EMBL" id="MBG9377694.1"/>
    </source>
</evidence>